<evidence type="ECO:0000256" key="14">
    <source>
        <dbReference type="SAM" id="MobiDB-lite"/>
    </source>
</evidence>
<evidence type="ECO:0000256" key="15">
    <source>
        <dbReference type="SAM" id="Phobius"/>
    </source>
</evidence>
<proteinExistence type="predicted"/>
<feature type="compositionally biased region" description="Basic and acidic residues" evidence="14">
    <location>
        <begin position="291"/>
        <end position="300"/>
    </location>
</feature>
<feature type="region of interest" description="Disordered" evidence="14">
    <location>
        <begin position="287"/>
        <end position="334"/>
    </location>
</feature>
<feature type="transmembrane region" description="Helical" evidence="15">
    <location>
        <begin position="81"/>
        <end position="107"/>
    </location>
</feature>
<evidence type="ECO:0000256" key="1">
    <source>
        <dbReference type="ARBA" id="ARBA00003440"/>
    </source>
</evidence>
<dbReference type="PANTHER" id="PTHR47464:SF2">
    <property type="entry name" value="MACOILIN"/>
    <property type="match status" value="1"/>
</dbReference>
<evidence type="ECO:0000256" key="9">
    <source>
        <dbReference type="ARBA" id="ARBA00023136"/>
    </source>
</evidence>
<keyword evidence="8 15" id="KW-1133">Transmembrane helix</keyword>
<feature type="transmembrane region" description="Helical" evidence="15">
    <location>
        <begin position="157"/>
        <end position="183"/>
    </location>
</feature>
<evidence type="ECO:0000256" key="4">
    <source>
        <dbReference type="ARBA" id="ARBA00021882"/>
    </source>
</evidence>
<feature type="coiled-coil region" evidence="13">
    <location>
        <begin position="351"/>
        <end position="434"/>
    </location>
</feature>
<feature type="compositionally biased region" description="Polar residues" evidence="14">
    <location>
        <begin position="610"/>
        <end position="624"/>
    </location>
</feature>
<comment type="subcellular location">
    <subcellularLocation>
        <location evidence="2">Nucleus membrane</location>
        <topology evidence="2">Multi-pass membrane protein</topology>
    </subcellularLocation>
    <subcellularLocation>
        <location evidence="3">Rough endoplasmic reticulum membrane</location>
        <topology evidence="3">Multi-pass membrane protein</topology>
    </subcellularLocation>
</comment>
<sequence>MKRRNGDCGKSRKALKRNKSATEGIYWRYIFAIGSVHYLKLFGIWLVLILLDYLLHFRFEYVWPFWLLFHKIVEGIKHQGFVYTMFFVCIALTSDMVCFFFIPVHWLLFVASTYFWVQYIYQAEKCVSWPVVTLLVLYIYVEAYIRLNNPDHIPYKLVLCKPLAANCIGYPVVTLCFGFKSYLSHKLRQKQQQRVSKENEFYQNLLLDALPFDRITGSIIPSQENDDGEIWLESICEVPAEENDIHSNKVISNGSVPHKKPEKQDTICTEIPNKKIVTNDKLICNSNQENHVNKETEKNKRVTPKASSTKNNNHLRCSNQNSSTKESTKAKGTSPLRLEKPLIVDPKDIYCETLENELKRLKSELHTCSQTEKELRNQLNSALNENSNTSHDLTRLKQEHEDTKSKIINLVVTHQNDRQMVSQLEKRLSDEKRQRILCESQLVTERRQLKKVEELAASRLSALSTKPECTESCKVRRRELESEAKALRKELRIKDEQYVAAQKEVNDLQPYKQSQDKIDFVMSALSTLKDKNAHLEHSLSAETRIKLDLFSALGEAKRQLEIKINKISSQEKEIEELKSKMAQTLVMTPPNNSYHMVNSVGGSPTMRFGGSNSPQSSLDPNATIYTPKKSSHLVTEA</sequence>
<keyword evidence="13" id="KW-0175">Coiled coil</keyword>
<dbReference type="GO" id="GO:0031965">
    <property type="term" value="C:nuclear membrane"/>
    <property type="evidence" value="ECO:0007669"/>
    <property type="project" value="UniProtKB-SubCell"/>
</dbReference>
<evidence type="ECO:0000256" key="12">
    <source>
        <dbReference type="ARBA" id="ARBA00031129"/>
    </source>
</evidence>
<feature type="coiled-coil region" evidence="13">
    <location>
        <begin position="553"/>
        <end position="587"/>
    </location>
</feature>
<feature type="coiled-coil region" evidence="13">
    <location>
        <begin position="470"/>
        <end position="504"/>
    </location>
</feature>
<reference evidence="16" key="1">
    <citation type="submission" date="2022-02" db="EMBL/GenBank/DDBJ databases">
        <authorList>
            <person name="King R."/>
        </authorList>
    </citation>
    <scope>NUCLEOTIDE SEQUENCE</scope>
</reference>
<keyword evidence="6 15" id="KW-0812">Transmembrane</keyword>
<keyword evidence="7" id="KW-0256">Endoplasmic reticulum</keyword>
<dbReference type="GO" id="GO:0030867">
    <property type="term" value="C:rough endoplasmic reticulum membrane"/>
    <property type="evidence" value="ECO:0007669"/>
    <property type="project" value="UniProtKB-SubCell"/>
</dbReference>
<evidence type="ECO:0000256" key="6">
    <source>
        <dbReference type="ARBA" id="ARBA00022692"/>
    </source>
</evidence>
<dbReference type="Pfam" id="PF09726">
    <property type="entry name" value="Macoilin"/>
    <property type="match status" value="2"/>
</dbReference>
<evidence type="ECO:0000256" key="7">
    <source>
        <dbReference type="ARBA" id="ARBA00022824"/>
    </source>
</evidence>
<name>A0A9P0IPW2_APHGO</name>
<feature type="compositionally biased region" description="Polar residues" evidence="14">
    <location>
        <begin position="305"/>
        <end position="325"/>
    </location>
</feature>
<keyword evidence="5" id="KW-0597">Phosphoprotein</keyword>
<dbReference type="OrthoDB" id="10071111at2759"/>
<evidence type="ECO:0000256" key="3">
    <source>
        <dbReference type="ARBA" id="ARBA00004269"/>
    </source>
</evidence>
<dbReference type="GO" id="GO:0023041">
    <property type="term" value="P:neuronal signal transduction"/>
    <property type="evidence" value="ECO:0007669"/>
    <property type="project" value="InterPro"/>
</dbReference>
<evidence type="ECO:0000313" key="17">
    <source>
        <dbReference type="Proteomes" id="UP001154329"/>
    </source>
</evidence>
<feature type="region of interest" description="Disordered" evidence="14">
    <location>
        <begin position="600"/>
        <end position="637"/>
    </location>
</feature>
<reference evidence="16" key="2">
    <citation type="submission" date="2022-10" db="EMBL/GenBank/DDBJ databases">
        <authorList>
            <consortium name="ENA_rothamsted_submissions"/>
            <consortium name="culmorum"/>
            <person name="King R."/>
        </authorList>
    </citation>
    <scope>NUCLEOTIDE SEQUENCE</scope>
</reference>
<organism evidence="16 17">
    <name type="scientific">Aphis gossypii</name>
    <name type="common">Cotton aphid</name>
    <dbReference type="NCBI Taxonomy" id="80765"/>
    <lineage>
        <taxon>Eukaryota</taxon>
        <taxon>Metazoa</taxon>
        <taxon>Ecdysozoa</taxon>
        <taxon>Arthropoda</taxon>
        <taxon>Hexapoda</taxon>
        <taxon>Insecta</taxon>
        <taxon>Pterygota</taxon>
        <taxon>Neoptera</taxon>
        <taxon>Paraneoptera</taxon>
        <taxon>Hemiptera</taxon>
        <taxon>Sternorrhyncha</taxon>
        <taxon>Aphidomorpha</taxon>
        <taxon>Aphidoidea</taxon>
        <taxon>Aphididae</taxon>
        <taxon>Aphidini</taxon>
        <taxon>Aphis</taxon>
        <taxon>Aphis</taxon>
    </lineage>
</organism>
<evidence type="ECO:0000256" key="8">
    <source>
        <dbReference type="ARBA" id="ARBA00022989"/>
    </source>
</evidence>
<dbReference type="EMBL" id="OU899034">
    <property type="protein sequence ID" value="CAH1708932.1"/>
    <property type="molecule type" value="Genomic_DNA"/>
</dbReference>
<dbReference type="AlphaFoldDB" id="A0A9P0IPW2"/>
<accession>A0A9P0IPW2</accession>
<dbReference type="PANTHER" id="PTHR47464">
    <property type="entry name" value="MACOILIN"/>
    <property type="match status" value="1"/>
</dbReference>
<dbReference type="InterPro" id="IPR019130">
    <property type="entry name" value="Macoilin"/>
</dbReference>
<evidence type="ECO:0000256" key="2">
    <source>
        <dbReference type="ARBA" id="ARBA00004232"/>
    </source>
</evidence>
<evidence type="ECO:0000256" key="13">
    <source>
        <dbReference type="SAM" id="Coils"/>
    </source>
</evidence>
<evidence type="ECO:0000313" key="16">
    <source>
        <dbReference type="EMBL" id="CAH1708932.1"/>
    </source>
</evidence>
<evidence type="ECO:0000256" key="5">
    <source>
        <dbReference type="ARBA" id="ARBA00022553"/>
    </source>
</evidence>
<keyword evidence="17" id="KW-1185">Reference proteome</keyword>
<evidence type="ECO:0000256" key="11">
    <source>
        <dbReference type="ARBA" id="ARBA00023242"/>
    </source>
</evidence>
<evidence type="ECO:0000256" key="10">
    <source>
        <dbReference type="ARBA" id="ARBA00023180"/>
    </source>
</evidence>
<keyword evidence="10" id="KW-0325">Glycoprotein</keyword>
<feature type="transmembrane region" description="Helical" evidence="15">
    <location>
        <begin position="127"/>
        <end position="145"/>
    </location>
</feature>
<keyword evidence="9 15" id="KW-0472">Membrane</keyword>
<keyword evidence="11" id="KW-0539">Nucleus</keyword>
<comment type="function">
    <text evidence="1">Plays a role in the regulation of neuronal activity.</text>
</comment>
<dbReference type="Proteomes" id="UP001154329">
    <property type="component" value="Chromosome 1"/>
</dbReference>
<protein>
    <recommendedName>
        <fullName evidence="4">Macoilin</fullName>
    </recommendedName>
    <alternativeName>
        <fullName evidence="12">Transmembrane protein 57</fullName>
    </alternativeName>
</protein>
<gene>
    <name evidence="16" type="ORF">APHIGO_LOCUS604</name>
</gene>